<gene>
    <name evidence="1" type="ORF">VNO80_21225</name>
</gene>
<protein>
    <submittedName>
        <fullName evidence="1">Uncharacterized protein</fullName>
    </submittedName>
</protein>
<organism evidence="1 2">
    <name type="scientific">Phaseolus coccineus</name>
    <name type="common">Scarlet runner bean</name>
    <name type="synonym">Phaseolus multiflorus</name>
    <dbReference type="NCBI Taxonomy" id="3886"/>
    <lineage>
        <taxon>Eukaryota</taxon>
        <taxon>Viridiplantae</taxon>
        <taxon>Streptophyta</taxon>
        <taxon>Embryophyta</taxon>
        <taxon>Tracheophyta</taxon>
        <taxon>Spermatophyta</taxon>
        <taxon>Magnoliopsida</taxon>
        <taxon>eudicotyledons</taxon>
        <taxon>Gunneridae</taxon>
        <taxon>Pentapetalae</taxon>
        <taxon>rosids</taxon>
        <taxon>fabids</taxon>
        <taxon>Fabales</taxon>
        <taxon>Fabaceae</taxon>
        <taxon>Papilionoideae</taxon>
        <taxon>50 kb inversion clade</taxon>
        <taxon>NPAAA clade</taxon>
        <taxon>indigoferoid/millettioid clade</taxon>
        <taxon>Phaseoleae</taxon>
        <taxon>Phaseolus</taxon>
    </lineage>
</organism>
<dbReference type="EMBL" id="JAYMYR010000008">
    <property type="protein sequence ID" value="KAK7346702.1"/>
    <property type="molecule type" value="Genomic_DNA"/>
</dbReference>
<evidence type="ECO:0000313" key="2">
    <source>
        <dbReference type="Proteomes" id="UP001374584"/>
    </source>
</evidence>
<accession>A0AAN9M7G2</accession>
<dbReference type="Proteomes" id="UP001374584">
    <property type="component" value="Unassembled WGS sequence"/>
</dbReference>
<sequence length="135" mass="14761">MGTLRLMPNTLALRAVQRQTAASRSARPWMRLQHGVFGGFPSSTPIKPNTLAHTPNLRVFSGQLPYFVEGGFGTGGCLGAFGGGLHGTYVELTTVKNRMLRHKRRVPLEAINFTLLSQLLHSLTTLLPLFLCFGV</sequence>
<evidence type="ECO:0000313" key="1">
    <source>
        <dbReference type="EMBL" id="KAK7346702.1"/>
    </source>
</evidence>
<reference evidence="1 2" key="1">
    <citation type="submission" date="2024-01" db="EMBL/GenBank/DDBJ databases">
        <title>The genomes of 5 underutilized Papilionoideae crops provide insights into root nodulation and disease resistanc.</title>
        <authorList>
            <person name="Jiang F."/>
        </authorList>
    </citation>
    <scope>NUCLEOTIDE SEQUENCE [LARGE SCALE GENOMIC DNA]</scope>
    <source>
        <strain evidence="1">JINMINGXINNONG_FW02</strain>
        <tissue evidence="1">Leaves</tissue>
    </source>
</reference>
<comment type="caution">
    <text evidence="1">The sequence shown here is derived from an EMBL/GenBank/DDBJ whole genome shotgun (WGS) entry which is preliminary data.</text>
</comment>
<name>A0AAN9M7G2_PHACN</name>
<keyword evidence="2" id="KW-1185">Reference proteome</keyword>
<dbReference type="AlphaFoldDB" id="A0AAN9M7G2"/>
<proteinExistence type="predicted"/>